<protein>
    <submittedName>
        <fullName evidence="3">Secreted protein</fullName>
    </submittedName>
</protein>
<reference evidence="3" key="2">
    <citation type="submission" date="2020-10" db="UniProtKB">
        <authorList>
            <consortium name="WormBaseParasite"/>
        </authorList>
    </citation>
    <scope>IDENTIFICATION</scope>
</reference>
<feature type="signal peptide" evidence="1">
    <location>
        <begin position="1"/>
        <end position="17"/>
    </location>
</feature>
<reference evidence="2" key="1">
    <citation type="journal article" date="2013" name="Genetics">
        <title>The draft genome and transcriptome of Panagrellus redivivus are shaped by the harsh demands of a free-living lifestyle.</title>
        <authorList>
            <person name="Srinivasan J."/>
            <person name="Dillman A.R."/>
            <person name="Macchietto M.G."/>
            <person name="Heikkinen L."/>
            <person name="Lakso M."/>
            <person name="Fracchia K.M."/>
            <person name="Antoshechkin I."/>
            <person name="Mortazavi A."/>
            <person name="Wong G."/>
            <person name="Sternberg P.W."/>
        </authorList>
    </citation>
    <scope>NUCLEOTIDE SEQUENCE [LARGE SCALE GENOMIC DNA]</scope>
    <source>
        <strain evidence="2">MT8872</strain>
    </source>
</reference>
<dbReference type="WBParaSite" id="Pan_g8994.t1">
    <property type="protein sequence ID" value="Pan_g8994.t1"/>
    <property type="gene ID" value="Pan_g8994"/>
</dbReference>
<keyword evidence="2" id="KW-1185">Reference proteome</keyword>
<evidence type="ECO:0000313" key="2">
    <source>
        <dbReference type="Proteomes" id="UP000492821"/>
    </source>
</evidence>
<sequence length="104" mass="11285">MRLEIFILLLCVSTVWTLPIKTNVSEIVPLVSAVVDGVDLNAYAAPVIVGFLHGIAEIAFELCVKQLFSSIVNAYFPYKTVLSTNGTAFLHCLKCTPKPVTESA</sequence>
<organism evidence="2 3">
    <name type="scientific">Panagrellus redivivus</name>
    <name type="common">Microworm</name>
    <dbReference type="NCBI Taxonomy" id="6233"/>
    <lineage>
        <taxon>Eukaryota</taxon>
        <taxon>Metazoa</taxon>
        <taxon>Ecdysozoa</taxon>
        <taxon>Nematoda</taxon>
        <taxon>Chromadorea</taxon>
        <taxon>Rhabditida</taxon>
        <taxon>Tylenchina</taxon>
        <taxon>Panagrolaimomorpha</taxon>
        <taxon>Panagrolaimoidea</taxon>
        <taxon>Panagrolaimidae</taxon>
        <taxon>Panagrellus</taxon>
    </lineage>
</organism>
<feature type="chain" id="PRO_5028997523" evidence="1">
    <location>
        <begin position="18"/>
        <end position="104"/>
    </location>
</feature>
<accession>A0A7E4WAQ6</accession>
<dbReference type="Proteomes" id="UP000492821">
    <property type="component" value="Unassembled WGS sequence"/>
</dbReference>
<proteinExistence type="predicted"/>
<dbReference type="AlphaFoldDB" id="A0A7E4WAQ6"/>
<keyword evidence="1" id="KW-0732">Signal</keyword>
<name>A0A7E4WAQ6_PANRE</name>
<evidence type="ECO:0000313" key="3">
    <source>
        <dbReference type="WBParaSite" id="Pan_g8994.t1"/>
    </source>
</evidence>
<evidence type="ECO:0000256" key="1">
    <source>
        <dbReference type="SAM" id="SignalP"/>
    </source>
</evidence>